<evidence type="ECO:0000313" key="2">
    <source>
        <dbReference type="Proteomes" id="UP000199300"/>
    </source>
</evidence>
<organism evidence="1 2">
    <name type="scientific">Amphibacillus marinus</name>
    <dbReference type="NCBI Taxonomy" id="872970"/>
    <lineage>
        <taxon>Bacteria</taxon>
        <taxon>Bacillati</taxon>
        <taxon>Bacillota</taxon>
        <taxon>Bacilli</taxon>
        <taxon>Bacillales</taxon>
        <taxon>Bacillaceae</taxon>
        <taxon>Amphibacillus</taxon>
    </lineage>
</organism>
<protein>
    <submittedName>
        <fullName evidence="1">Uncharacterized protein</fullName>
    </submittedName>
</protein>
<reference evidence="1 2" key="1">
    <citation type="submission" date="2016-10" db="EMBL/GenBank/DDBJ databases">
        <authorList>
            <person name="de Groot N.N."/>
        </authorList>
    </citation>
    <scope>NUCLEOTIDE SEQUENCE [LARGE SCALE GENOMIC DNA]</scope>
    <source>
        <strain evidence="1 2">CGMCC 1.10434</strain>
    </source>
</reference>
<keyword evidence="2" id="KW-1185">Reference proteome</keyword>
<name>A0A1H8S9I7_9BACI</name>
<dbReference type="Proteomes" id="UP000199300">
    <property type="component" value="Unassembled WGS sequence"/>
</dbReference>
<accession>A0A1H8S9I7</accession>
<dbReference type="STRING" id="872970.SAMN04488134_11251"/>
<dbReference type="Gene3D" id="2.60.40.2870">
    <property type="match status" value="1"/>
</dbReference>
<evidence type="ECO:0000313" key="1">
    <source>
        <dbReference type="EMBL" id="SEO75331.1"/>
    </source>
</evidence>
<dbReference type="EMBL" id="FODJ01000012">
    <property type="protein sequence ID" value="SEO75331.1"/>
    <property type="molecule type" value="Genomic_DNA"/>
</dbReference>
<proteinExistence type="predicted"/>
<dbReference type="OrthoDB" id="2929178at2"/>
<dbReference type="AlphaFoldDB" id="A0A1H8S9I7"/>
<gene>
    <name evidence="1" type="ORF">SAMN04488134_11251</name>
</gene>
<dbReference type="RefSeq" id="WP_091499695.1">
    <property type="nucleotide sequence ID" value="NZ_FODJ01000012.1"/>
</dbReference>
<sequence>MRTKKISVISVLIGLVATLFILPNVTFAQEAPPLTYLNIAAITSDGDNYQWHYPESEFLNTGYTASGNEVILAIYIEGFILRNSLRVFVDDVDITNEIYEPLPREDILGPGNLVTGFIYYKAIPLSYFENENIGKSDSLQGIFIAPLM</sequence>